<dbReference type="KEGG" id="cpre:Csp1_02560"/>
<dbReference type="AlphaFoldDB" id="A0A2Z3YM70"/>
<dbReference type="Proteomes" id="UP000247696">
    <property type="component" value="Chromosome"/>
</dbReference>
<dbReference type="InterPro" id="IPR013549">
    <property type="entry name" value="DUF1731"/>
</dbReference>
<dbReference type="InterPro" id="IPR001509">
    <property type="entry name" value="Epimerase_deHydtase"/>
</dbReference>
<dbReference type="Gene3D" id="3.30.530.20">
    <property type="match status" value="1"/>
</dbReference>
<dbReference type="SUPFAM" id="SSF51735">
    <property type="entry name" value="NAD(P)-binding Rossmann-fold domains"/>
    <property type="match status" value="1"/>
</dbReference>
<comment type="similarity">
    <text evidence="1">Belongs to the NAD(P)-dependent epimerase/dehydratase family. SDR39U1 subfamily.</text>
</comment>
<evidence type="ECO:0000256" key="1">
    <source>
        <dbReference type="ARBA" id="ARBA00009353"/>
    </source>
</evidence>
<evidence type="ECO:0000259" key="3">
    <source>
        <dbReference type="Pfam" id="PF01370"/>
    </source>
</evidence>
<dbReference type="Gene3D" id="3.40.50.720">
    <property type="entry name" value="NAD(P)-binding Rossmann-like Domain"/>
    <property type="match status" value="1"/>
</dbReference>
<dbReference type="InterPro" id="IPR036291">
    <property type="entry name" value="NAD(P)-bd_dom_sf"/>
</dbReference>
<dbReference type="Pfam" id="PF08338">
    <property type="entry name" value="DUF1731"/>
    <property type="match status" value="1"/>
</dbReference>
<dbReference type="STRING" id="1737425.GCA_900049755_02394"/>
<feature type="region of interest" description="Disordered" evidence="2">
    <location>
        <begin position="132"/>
        <end position="152"/>
    </location>
</feature>
<protein>
    <submittedName>
        <fullName evidence="5">Epimerase family protein</fullName>
    </submittedName>
</protein>
<evidence type="ECO:0000313" key="5">
    <source>
        <dbReference type="EMBL" id="AWT25082.1"/>
    </source>
</evidence>
<dbReference type="NCBIfam" id="TIGR01777">
    <property type="entry name" value="yfcH"/>
    <property type="match status" value="1"/>
</dbReference>
<dbReference type="InterPro" id="IPR010099">
    <property type="entry name" value="SDR39U1"/>
</dbReference>
<dbReference type="EMBL" id="CP024988">
    <property type="protein sequence ID" value="AWT25082.1"/>
    <property type="molecule type" value="Genomic_DNA"/>
</dbReference>
<dbReference type="PANTHER" id="PTHR11092:SF0">
    <property type="entry name" value="EPIMERASE FAMILY PROTEIN SDR39U1"/>
    <property type="match status" value="1"/>
</dbReference>
<proteinExistence type="inferred from homology"/>
<name>A0A2Z3YM70_9CORY</name>
<feature type="region of interest" description="Disordered" evidence="2">
    <location>
        <begin position="1"/>
        <end position="33"/>
    </location>
</feature>
<feature type="domain" description="DUF1731" evidence="4">
    <location>
        <begin position="435"/>
        <end position="480"/>
    </location>
</feature>
<organism evidence="5 6">
    <name type="scientific">Corynebacterium provencense</name>
    <dbReference type="NCBI Taxonomy" id="1737425"/>
    <lineage>
        <taxon>Bacteria</taxon>
        <taxon>Bacillati</taxon>
        <taxon>Actinomycetota</taxon>
        <taxon>Actinomycetes</taxon>
        <taxon>Mycobacteriales</taxon>
        <taxon>Corynebacteriaceae</taxon>
        <taxon>Corynebacterium</taxon>
    </lineage>
</organism>
<accession>A0A2Z3YM70</accession>
<reference evidence="6" key="1">
    <citation type="submission" date="2017-11" db="EMBL/GenBank/DDBJ databases">
        <title>Otitis media/interna in a cat caused by the recently described species Corynebacterium provencense.</title>
        <authorList>
            <person name="Kittl S."/>
            <person name="Brodard I."/>
            <person name="Rychener L."/>
            <person name="Jores J."/>
            <person name="Roosje P."/>
            <person name="Gobeli Brawand S."/>
        </authorList>
    </citation>
    <scope>NUCLEOTIDE SEQUENCE [LARGE SCALE GENOMIC DNA]</scope>
    <source>
        <strain evidence="6">17KM38</strain>
    </source>
</reference>
<evidence type="ECO:0000313" key="6">
    <source>
        <dbReference type="Proteomes" id="UP000247696"/>
    </source>
</evidence>
<feature type="domain" description="NAD-dependent epimerase/dehydratase" evidence="3">
    <location>
        <begin position="196"/>
        <end position="398"/>
    </location>
</feature>
<dbReference type="SUPFAM" id="SSF55961">
    <property type="entry name" value="Bet v1-like"/>
    <property type="match status" value="1"/>
</dbReference>
<evidence type="ECO:0000259" key="4">
    <source>
        <dbReference type="Pfam" id="PF08338"/>
    </source>
</evidence>
<evidence type="ECO:0000256" key="2">
    <source>
        <dbReference type="SAM" id="MobiDB-lite"/>
    </source>
</evidence>
<feature type="compositionally biased region" description="Polar residues" evidence="2">
    <location>
        <begin position="140"/>
        <end position="152"/>
    </location>
</feature>
<dbReference type="Pfam" id="PF01370">
    <property type="entry name" value="Epimerase"/>
    <property type="match status" value="1"/>
</dbReference>
<gene>
    <name evidence="5" type="ORF">Csp1_02560</name>
</gene>
<dbReference type="PANTHER" id="PTHR11092">
    <property type="entry name" value="SUGAR NUCLEOTIDE EPIMERASE RELATED"/>
    <property type="match status" value="1"/>
</dbReference>
<dbReference type="InterPro" id="IPR023393">
    <property type="entry name" value="START-like_dom_sf"/>
</dbReference>
<keyword evidence="6" id="KW-1185">Reference proteome</keyword>
<sequence>MRRRPAAVPQQTGGPASVPWERMHPTTGTTRHPLTVTRGYRTDLPFPAAQVWDWHTRPGAVVRLTPGLSRMRVTAQADSLRDGTTVFDLPAGLRWEARHDPAGYSGGHRFTDVCVSSPLRELTRWRHEHLVEPGTGASADPSSDQSRGTSAVTDRITARVPALLLDRIAAYRGRQLTDDLTHLAAFRDEDATPLTVAVTGASGLVGTRLVALLGTAGHTVIPLSRHDAPGVRRWDPSSPDPGLLEGVDAVVHLAGAPIFGRFNRSHMDAVRDSRVGPTRRLAAVAASCGVRTFVSASAVGFYGARRPEPVEEDAPQGTGFLADVVADWEADCAVAADAGLRVVNIRTGLVLAGGSPLLSLLAASSRVGGGRLGAGTQHFPWIGVDDLADIYHRAVVDPQLHGPVNAVAPEDITEAEFADVLADLQKLRVPLHIPVPGPAPRLLLGKTGATELALADQHARPGVLDGLGHPYRAGTVRELLLHELLLREPVTGPASGTGSVTSAIR</sequence>